<evidence type="ECO:0000256" key="1">
    <source>
        <dbReference type="ARBA" id="ARBA00004492"/>
    </source>
</evidence>
<dbReference type="WBParaSite" id="TMUE_2000009960.2">
    <property type="protein sequence ID" value="TMUE_2000009960.2"/>
    <property type="gene ID" value="WBGene00289279"/>
</dbReference>
<protein>
    <submittedName>
        <fullName evidence="7">RING-type domain-containing protein</fullName>
    </submittedName>
</protein>
<dbReference type="AlphaFoldDB" id="A0A5S6QRU9"/>
<dbReference type="GO" id="GO:0048284">
    <property type="term" value="P:organelle fusion"/>
    <property type="evidence" value="ECO:0007669"/>
    <property type="project" value="TreeGrafter"/>
</dbReference>
<dbReference type="GO" id="GO:0007032">
    <property type="term" value="P:endosome organization"/>
    <property type="evidence" value="ECO:0007669"/>
    <property type="project" value="TreeGrafter"/>
</dbReference>
<evidence type="ECO:0000256" key="2">
    <source>
        <dbReference type="ARBA" id="ARBA00022723"/>
    </source>
</evidence>
<dbReference type="STRING" id="70415.A0A5S6QRU9"/>
<accession>A0A5S6QRU9</accession>
<keyword evidence="6" id="KW-1185">Reference proteome</keyword>
<evidence type="ECO:0000256" key="3">
    <source>
        <dbReference type="ARBA" id="ARBA00022771"/>
    </source>
</evidence>
<dbReference type="GO" id="GO:0030897">
    <property type="term" value="C:HOPS complex"/>
    <property type="evidence" value="ECO:0007669"/>
    <property type="project" value="TreeGrafter"/>
</dbReference>
<dbReference type="GO" id="GO:0031902">
    <property type="term" value="C:late endosome membrane"/>
    <property type="evidence" value="ECO:0007669"/>
    <property type="project" value="UniProtKB-SubCell"/>
</dbReference>
<feature type="domain" description="Pep3/Vps18 RING C-terminal" evidence="5">
    <location>
        <begin position="390"/>
        <end position="473"/>
    </location>
</feature>
<sequence length="495" mass="55135">MDSCFESLLLRANGAELKQLLEKKLAAVRANKPTCEALLAFALLRLELSEVRRLQLENAWKNLRADVPEREGKKCALDSFHVFRNDRAKAALFGLTSATVEIIKAYGDVDLLFDYLGSSREFLELASLQIQFGRYDAARETLKLSKNQETLNNAMPHAIDVDRKFLTFIMPNAIQSAECLTSFYRILLKEKQMLDALGLTTGSLGKFAWRDRLIQNFLISLYAKIPDGSETPERLVQALPLPLFDVEQVLLLEEDARDRLQPVFALWRETIENHIAALEYPSEARERLEKAAKLLQRLTAANVNGTLDGLHGNSSVVDETHSFSATVLHVASQIDDNKINVAEKARLCELLSNHSEEEAKRAISFSEAVDIAAAIKTQLEAHSLGYSVLKPGGKCSSCNLKISARSKEVFFPCSHSFHLSCFEKEVAMLAESVKTGVHLKYSTSANSGTKCRFDEDVRDLTDAPIASECPFCGSTLAELIDVAFDESTTKNLEWP</sequence>
<evidence type="ECO:0000259" key="5">
    <source>
        <dbReference type="Pfam" id="PF26148"/>
    </source>
</evidence>
<dbReference type="Pfam" id="PF26148">
    <property type="entry name" value="VPS18_RING_C"/>
    <property type="match status" value="1"/>
</dbReference>
<reference evidence="7" key="2">
    <citation type="submission" date="2019-12" db="UniProtKB">
        <authorList>
            <consortium name="WormBaseParasite"/>
        </authorList>
    </citation>
    <scope>IDENTIFICATION</scope>
</reference>
<proteinExistence type="predicted"/>
<evidence type="ECO:0000256" key="4">
    <source>
        <dbReference type="ARBA" id="ARBA00022833"/>
    </source>
</evidence>
<reference evidence="6" key="1">
    <citation type="submission" date="2014-03" db="EMBL/GenBank/DDBJ databases">
        <title>The whipworm genome and dual-species transcriptomics of an intimate host-pathogen interaction.</title>
        <authorList>
            <person name="Foth B.J."/>
            <person name="Tsai I.J."/>
            <person name="Reid A.J."/>
            <person name="Bancroft A.J."/>
            <person name="Nichol S."/>
            <person name="Tracey A."/>
            <person name="Holroyd N."/>
            <person name="Cotton J.A."/>
            <person name="Stanley E.J."/>
            <person name="Zarowiecki M."/>
            <person name="Liu J.Z."/>
            <person name="Huckvale T."/>
            <person name="Cooper P.J."/>
            <person name="Grencis R.K."/>
            <person name="Berriman M."/>
        </authorList>
    </citation>
    <scope>NUCLEOTIDE SEQUENCE [LARGE SCALE GENOMIC DNA]</scope>
    <source>
        <strain evidence="6">Edinburgh</strain>
    </source>
</reference>
<evidence type="ECO:0000313" key="6">
    <source>
        <dbReference type="Proteomes" id="UP000046395"/>
    </source>
</evidence>
<dbReference type="GO" id="GO:0008270">
    <property type="term" value="F:zinc ion binding"/>
    <property type="evidence" value="ECO:0007669"/>
    <property type="project" value="UniProtKB-KW"/>
</dbReference>
<dbReference type="GO" id="GO:0006904">
    <property type="term" value="P:vesicle docking involved in exocytosis"/>
    <property type="evidence" value="ECO:0007669"/>
    <property type="project" value="TreeGrafter"/>
</dbReference>
<dbReference type="GO" id="GO:0007033">
    <property type="term" value="P:vacuole organization"/>
    <property type="evidence" value="ECO:0007669"/>
    <property type="project" value="TreeGrafter"/>
</dbReference>
<dbReference type="GO" id="GO:0030674">
    <property type="term" value="F:protein-macromolecule adaptor activity"/>
    <property type="evidence" value="ECO:0007669"/>
    <property type="project" value="TreeGrafter"/>
</dbReference>
<keyword evidence="4" id="KW-0862">Zinc</keyword>
<keyword evidence="2" id="KW-0479">Metal-binding</keyword>
<dbReference type="PANTHER" id="PTHR23323:SF26">
    <property type="entry name" value="VACUOLAR PROTEIN SORTING-ASSOCIATED PROTEIN 18 HOMOLOG"/>
    <property type="match status" value="1"/>
</dbReference>
<dbReference type="InterPro" id="IPR058919">
    <property type="entry name" value="Pep3/Vps18_RING_C"/>
</dbReference>
<name>A0A5S6QRU9_TRIMR</name>
<dbReference type="PANTHER" id="PTHR23323">
    <property type="entry name" value="VACUOLAR PROTEIN SORTING-ASSOCIATED PROTEIN"/>
    <property type="match status" value="1"/>
</dbReference>
<dbReference type="Proteomes" id="UP000046395">
    <property type="component" value="Unassembled WGS sequence"/>
</dbReference>
<keyword evidence="3" id="KW-0863">Zinc-finger</keyword>
<evidence type="ECO:0000313" key="7">
    <source>
        <dbReference type="WBParaSite" id="TMUE_2000009960.1"/>
    </source>
</evidence>
<organism evidence="6 7">
    <name type="scientific">Trichuris muris</name>
    <name type="common">Mouse whipworm</name>
    <dbReference type="NCBI Taxonomy" id="70415"/>
    <lineage>
        <taxon>Eukaryota</taxon>
        <taxon>Metazoa</taxon>
        <taxon>Ecdysozoa</taxon>
        <taxon>Nematoda</taxon>
        <taxon>Enoplea</taxon>
        <taxon>Dorylaimia</taxon>
        <taxon>Trichinellida</taxon>
        <taxon>Trichuridae</taxon>
        <taxon>Trichuris</taxon>
    </lineage>
</organism>
<dbReference type="WBParaSite" id="TMUE_2000009960.3">
    <property type="protein sequence ID" value="TMUE_2000009960.3"/>
    <property type="gene ID" value="WBGene00289279"/>
</dbReference>
<dbReference type="WBParaSite" id="TMUE_2000009960.1">
    <property type="protein sequence ID" value="TMUE_2000009960.1"/>
    <property type="gene ID" value="WBGene00289279"/>
</dbReference>
<comment type="subcellular location">
    <subcellularLocation>
        <location evidence="1">Late endosome membrane</location>
        <topology evidence="1">Peripheral membrane protein</topology>
        <orientation evidence="1">Cytoplasmic side</orientation>
    </subcellularLocation>
</comment>